<dbReference type="GO" id="GO:0006401">
    <property type="term" value="P:RNA catabolic process"/>
    <property type="evidence" value="ECO:0007669"/>
    <property type="project" value="TreeGrafter"/>
</dbReference>
<evidence type="ECO:0000256" key="4">
    <source>
        <dbReference type="ARBA" id="ARBA00022801"/>
    </source>
</evidence>
<name>A0AAP0QZ29_9ROSI</name>
<keyword evidence="11" id="KW-1185">Reference proteome</keyword>
<dbReference type="PANTHER" id="PTHR11240">
    <property type="entry name" value="RIBONUCLEASE T2"/>
    <property type="match status" value="1"/>
</dbReference>
<evidence type="ECO:0000256" key="8">
    <source>
        <dbReference type="RuleBase" id="RU004328"/>
    </source>
</evidence>
<keyword evidence="5" id="KW-1015">Disulfide bond</keyword>
<evidence type="ECO:0000256" key="6">
    <source>
        <dbReference type="ARBA" id="ARBA00023239"/>
    </source>
</evidence>
<dbReference type="SUPFAM" id="SSF55895">
    <property type="entry name" value="Ribonuclease Rh-like"/>
    <property type="match status" value="1"/>
</dbReference>
<evidence type="ECO:0000256" key="2">
    <source>
        <dbReference type="ARBA" id="ARBA00022722"/>
    </source>
</evidence>
<dbReference type="GO" id="GO:0033897">
    <property type="term" value="F:ribonuclease T2 activity"/>
    <property type="evidence" value="ECO:0007669"/>
    <property type="project" value="InterPro"/>
</dbReference>
<feature type="active site" evidence="7">
    <location>
        <position position="119"/>
    </location>
</feature>
<dbReference type="InterPro" id="IPR036430">
    <property type="entry name" value="RNase_T2-like_sf"/>
</dbReference>
<dbReference type="InterPro" id="IPR001568">
    <property type="entry name" value="RNase_T2-like"/>
</dbReference>
<keyword evidence="3" id="KW-0255">Endonuclease</keyword>
<feature type="active site" evidence="7">
    <location>
        <position position="115"/>
    </location>
</feature>
<evidence type="ECO:0000256" key="3">
    <source>
        <dbReference type="ARBA" id="ARBA00022759"/>
    </source>
</evidence>
<proteinExistence type="inferred from homology"/>
<dbReference type="EMBL" id="JBCGBO010000001">
    <property type="protein sequence ID" value="KAK9227984.1"/>
    <property type="molecule type" value="Genomic_DNA"/>
</dbReference>
<dbReference type="InterPro" id="IPR033697">
    <property type="entry name" value="Ribonuclease_T2_eukaryotic"/>
</dbReference>
<evidence type="ECO:0000313" key="11">
    <source>
        <dbReference type="Proteomes" id="UP001428341"/>
    </source>
</evidence>
<protein>
    <submittedName>
        <fullName evidence="10">Uncharacterized protein</fullName>
    </submittedName>
</protein>
<dbReference type="InterPro" id="IPR018188">
    <property type="entry name" value="RNase_T2_His_AS_1"/>
</dbReference>
<organism evidence="10 11">
    <name type="scientific">Citrus x changshan-huyou</name>
    <dbReference type="NCBI Taxonomy" id="2935761"/>
    <lineage>
        <taxon>Eukaryota</taxon>
        <taxon>Viridiplantae</taxon>
        <taxon>Streptophyta</taxon>
        <taxon>Embryophyta</taxon>
        <taxon>Tracheophyta</taxon>
        <taxon>Spermatophyta</taxon>
        <taxon>Magnoliopsida</taxon>
        <taxon>eudicotyledons</taxon>
        <taxon>Gunneridae</taxon>
        <taxon>Pentapetalae</taxon>
        <taxon>rosids</taxon>
        <taxon>malvids</taxon>
        <taxon>Sapindales</taxon>
        <taxon>Rutaceae</taxon>
        <taxon>Aurantioideae</taxon>
        <taxon>Citrus</taxon>
    </lineage>
</organism>
<comment type="similarity">
    <text evidence="1 8">Belongs to the RNase T2 family.</text>
</comment>
<dbReference type="Gene3D" id="3.90.730.10">
    <property type="entry name" value="Ribonuclease T2-like"/>
    <property type="match status" value="1"/>
</dbReference>
<accession>A0AAP0QZ29</accession>
<feature type="chain" id="PRO_5042992911" evidence="9">
    <location>
        <begin position="21"/>
        <end position="226"/>
    </location>
</feature>
<dbReference type="GO" id="GO:0003723">
    <property type="term" value="F:RNA binding"/>
    <property type="evidence" value="ECO:0007669"/>
    <property type="project" value="InterPro"/>
</dbReference>
<evidence type="ECO:0000256" key="7">
    <source>
        <dbReference type="PIRSR" id="PIRSR633697-1"/>
    </source>
</evidence>
<evidence type="ECO:0000313" key="10">
    <source>
        <dbReference type="EMBL" id="KAK9227984.1"/>
    </source>
</evidence>
<dbReference type="PROSITE" id="PS00530">
    <property type="entry name" value="RNASE_T2_1"/>
    <property type="match status" value="1"/>
</dbReference>
<keyword evidence="4" id="KW-0378">Hydrolase</keyword>
<keyword evidence="2" id="KW-0540">Nuclease</keyword>
<dbReference type="PANTHER" id="PTHR11240:SF75">
    <property type="entry name" value="RIBONUCLEASE 3"/>
    <property type="match status" value="1"/>
</dbReference>
<keyword evidence="9" id="KW-0732">Signal</keyword>
<evidence type="ECO:0000256" key="5">
    <source>
        <dbReference type="ARBA" id="ARBA00023157"/>
    </source>
</evidence>
<feature type="signal peptide" evidence="9">
    <location>
        <begin position="1"/>
        <end position="20"/>
    </location>
</feature>
<feature type="active site" evidence="7">
    <location>
        <position position="56"/>
    </location>
</feature>
<reference evidence="10 11" key="1">
    <citation type="submission" date="2024-05" db="EMBL/GenBank/DDBJ databases">
        <title>Haplotype-resolved chromosome-level genome assembly of Huyou (Citrus changshanensis).</title>
        <authorList>
            <person name="Miao C."/>
            <person name="Chen W."/>
            <person name="Wu Y."/>
            <person name="Wang L."/>
            <person name="Zhao S."/>
            <person name="Grierson D."/>
            <person name="Xu C."/>
            <person name="Chen K."/>
        </authorList>
    </citation>
    <scope>NUCLEOTIDE SEQUENCE [LARGE SCALE GENOMIC DNA]</scope>
    <source>
        <strain evidence="10">01-14</strain>
        <tissue evidence="10">Leaf</tissue>
    </source>
</reference>
<dbReference type="GO" id="GO:0005576">
    <property type="term" value="C:extracellular region"/>
    <property type="evidence" value="ECO:0007669"/>
    <property type="project" value="TreeGrafter"/>
</dbReference>
<evidence type="ECO:0000256" key="9">
    <source>
        <dbReference type="SAM" id="SignalP"/>
    </source>
</evidence>
<dbReference type="AlphaFoldDB" id="A0AAP0QZ29"/>
<dbReference type="Pfam" id="PF00445">
    <property type="entry name" value="Ribonuclease_T2"/>
    <property type="match status" value="1"/>
</dbReference>
<dbReference type="GO" id="GO:0016787">
    <property type="term" value="F:hydrolase activity"/>
    <property type="evidence" value="ECO:0007669"/>
    <property type="project" value="UniProtKB-KW"/>
</dbReference>
<gene>
    <name evidence="10" type="ORF">WN944_020930</name>
</gene>
<evidence type="ECO:0000256" key="1">
    <source>
        <dbReference type="ARBA" id="ARBA00007469"/>
    </source>
</evidence>
<keyword evidence="6" id="KW-0456">Lyase</keyword>
<dbReference type="CDD" id="cd01061">
    <property type="entry name" value="RNase_T2_euk"/>
    <property type="match status" value="1"/>
</dbReference>
<sequence length="226" mass="26203">MKATHLLFFALLIMKTACGAAPNSFGFDHFWLVQVWPHGYCLDHNCSRTSDIFVLHGLWPVTFSGETLISENRSDPNKILKPLEKDGSLRKDLMKYWLSLTTKNTYYMKNFWVHEWDKHGSVQNRIKSPLVYFRRAVELTKSLNLLKTLEDKGVLANGDSYPKFKYKKAIMDKTGQIPVLGCVKKDRQFQLKEVTLCVDPEARNFRACNYRMEEKCGKDNIKFPAP</sequence>
<dbReference type="Proteomes" id="UP001428341">
    <property type="component" value="Unassembled WGS sequence"/>
</dbReference>
<comment type="caution">
    <text evidence="10">The sequence shown here is derived from an EMBL/GenBank/DDBJ whole genome shotgun (WGS) entry which is preliminary data.</text>
</comment>